<reference evidence="1" key="1">
    <citation type="submission" date="2018-02" db="EMBL/GenBank/DDBJ databases">
        <title>Rhizophora mucronata_Transcriptome.</title>
        <authorList>
            <person name="Meera S.P."/>
            <person name="Sreeshan A."/>
            <person name="Augustine A."/>
        </authorList>
    </citation>
    <scope>NUCLEOTIDE SEQUENCE</scope>
    <source>
        <tissue evidence="1">Leaf</tissue>
    </source>
</reference>
<name>A0A2P2MYD6_RHIMU</name>
<accession>A0A2P2MYD6</accession>
<sequence>MHHLFCRDHLGHLQLLSPYIGWLFFLVQWEWGIPTVFIWAHPPVATFLLAKGERQFQSIYSCTLATLFGLTADELCKLRDTTCF</sequence>
<protein>
    <submittedName>
        <fullName evidence="1">Uncharacterized protein</fullName>
    </submittedName>
</protein>
<proteinExistence type="predicted"/>
<dbReference type="EMBL" id="GGEC01054744">
    <property type="protein sequence ID" value="MBX35228.1"/>
    <property type="molecule type" value="Transcribed_RNA"/>
</dbReference>
<evidence type="ECO:0000313" key="1">
    <source>
        <dbReference type="EMBL" id="MBX35228.1"/>
    </source>
</evidence>
<organism evidence="1">
    <name type="scientific">Rhizophora mucronata</name>
    <name type="common">Asiatic mangrove</name>
    <dbReference type="NCBI Taxonomy" id="61149"/>
    <lineage>
        <taxon>Eukaryota</taxon>
        <taxon>Viridiplantae</taxon>
        <taxon>Streptophyta</taxon>
        <taxon>Embryophyta</taxon>
        <taxon>Tracheophyta</taxon>
        <taxon>Spermatophyta</taxon>
        <taxon>Magnoliopsida</taxon>
        <taxon>eudicotyledons</taxon>
        <taxon>Gunneridae</taxon>
        <taxon>Pentapetalae</taxon>
        <taxon>rosids</taxon>
        <taxon>fabids</taxon>
        <taxon>Malpighiales</taxon>
        <taxon>Rhizophoraceae</taxon>
        <taxon>Rhizophora</taxon>
    </lineage>
</organism>
<dbReference type="AlphaFoldDB" id="A0A2P2MYD6"/>